<protein>
    <submittedName>
        <fullName evidence="2">Uncharacterized protein</fullName>
    </submittedName>
</protein>
<organism evidence="2 3">
    <name type="scientific">Nephila pilipes</name>
    <name type="common">Giant wood spider</name>
    <name type="synonym">Nephila maculata</name>
    <dbReference type="NCBI Taxonomy" id="299642"/>
    <lineage>
        <taxon>Eukaryota</taxon>
        <taxon>Metazoa</taxon>
        <taxon>Ecdysozoa</taxon>
        <taxon>Arthropoda</taxon>
        <taxon>Chelicerata</taxon>
        <taxon>Arachnida</taxon>
        <taxon>Araneae</taxon>
        <taxon>Araneomorphae</taxon>
        <taxon>Entelegynae</taxon>
        <taxon>Araneoidea</taxon>
        <taxon>Nephilidae</taxon>
        <taxon>Nephila</taxon>
    </lineage>
</organism>
<dbReference type="AlphaFoldDB" id="A0A8X6TCW7"/>
<name>A0A8X6TCW7_NEPPI</name>
<feature type="region of interest" description="Disordered" evidence="1">
    <location>
        <begin position="1"/>
        <end position="20"/>
    </location>
</feature>
<evidence type="ECO:0000313" key="2">
    <source>
        <dbReference type="EMBL" id="GFS94781.1"/>
    </source>
</evidence>
<gene>
    <name evidence="2" type="ORF">NPIL_12721</name>
</gene>
<reference evidence="2" key="1">
    <citation type="submission" date="2020-08" db="EMBL/GenBank/DDBJ databases">
        <title>Multicomponent nature underlies the extraordinary mechanical properties of spider dragline silk.</title>
        <authorList>
            <person name="Kono N."/>
            <person name="Nakamura H."/>
            <person name="Mori M."/>
            <person name="Yoshida Y."/>
            <person name="Ohtoshi R."/>
            <person name="Malay A.D."/>
            <person name="Moran D.A.P."/>
            <person name="Tomita M."/>
            <person name="Numata K."/>
            <person name="Arakawa K."/>
        </authorList>
    </citation>
    <scope>NUCLEOTIDE SEQUENCE</scope>
</reference>
<evidence type="ECO:0000256" key="1">
    <source>
        <dbReference type="SAM" id="MobiDB-lite"/>
    </source>
</evidence>
<evidence type="ECO:0000313" key="3">
    <source>
        <dbReference type="Proteomes" id="UP000887013"/>
    </source>
</evidence>
<dbReference type="Proteomes" id="UP000887013">
    <property type="component" value="Unassembled WGS sequence"/>
</dbReference>
<dbReference type="EMBL" id="BMAW01005552">
    <property type="protein sequence ID" value="GFS94781.1"/>
    <property type="molecule type" value="Genomic_DNA"/>
</dbReference>
<keyword evidence="3" id="KW-1185">Reference proteome</keyword>
<sequence length="94" mass="10408">MKFKPEMSIRNQTNPLTNHGKVLGVPTQLGPIQLVSQLLTWEAGTLLTEGFNELNTHMAVGTSASGTYLEGSPNEVQGKRWKKNVKFNPCLGYY</sequence>
<comment type="caution">
    <text evidence="2">The sequence shown here is derived from an EMBL/GenBank/DDBJ whole genome shotgun (WGS) entry which is preliminary data.</text>
</comment>
<proteinExistence type="predicted"/>
<accession>A0A8X6TCW7</accession>